<dbReference type="SUPFAM" id="SSF52743">
    <property type="entry name" value="Subtilisin-like"/>
    <property type="match status" value="1"/>
</dbReference>
<feature type="compositionally biased region" description="Polar residues" evidence="4">
    <location>
        <begin position="713"/>
        <end position="725"/>
    </location>
</feature>
<evidence type="ECO:0000259" key="5">
    <source>
        <dbReference type="Pfam" id="PF00082"/>
    </source>
</evidence>
<keyword evidence="7" id="KW-1185">Reference proteome</keyword>
<dbReference type="PRINTS" id="PR00723">
    <property type="entry name" value="SUBTILISIN"/>
</dbReference>
<dbReference type="PANTHER" id="PTHR24121">
    <property type="entry name" value="NO MECHANORECEPTOR POTENTIAL C, ISOFORM D-RELATED"/>
    <property type="match status" value="1"/>
</dbReference>
<evidence type="ECO:0000313" key="7">
    <source>
        <dbReference type="Proteomes" id="UP000245910"/>
    </source>
</evidence>
<feature type="region of interest" description="Disordered" evidence="4">
    <location>
        <begin position="280"/>
        <end position="336"/>
    </location>
</feature>
<proteinExistence type="predicted"/>
<feature type="region of interest" description="Disordered" evidence="4">
    <location>
        <begin position="371"/>
        <end position="394"/>
    </location>
</feature>
<dbReference type="InterPro" id="IPR036770">
    <property type="entry name" value="Ankyrin_rpt-contain_sf"/>
</dbReference>
<dbReference type="InterPro" id="IPR015500">
    <property type="entry name" value="Peptidase_S8_subtilisin-rel"/>
</dbReference>
<dbReference type="STRING" id="56646.A0A2L2T235"/>
<feature type="compositionally biased region" description="Basic and acidic residues" evidence="4">
    <location>
        <begin position="294"/>
        <end position="331"/>
    </location>
</feature>
<dbReference type="PANTHER" id="PTHR24121:SF21">
    <property type="entry name" value="ANKYRIN REPEAT FAMILY PROTEIN"/>
    <property type="match status" value="1"/>
</dbReference>
<keyword evidence="3" id="KW-0720">Serine protease</keyword>
<feature type="compositionally biased region" description="Polar residues" evidence="4">
    <location>
        <begin position="406"/>
        <end position="418"/>
    </location>
</feature>
<reference evidence="7" key="1">
    <citation type="submission" date="2014-10" db="EMBL/GenBank/DDBJ databases">
        <authorList>
            <person name="King R."/>
        </authorList>
    </citation>
    <scope>NUCLEOTIDE SEQUENCE [LARGE SCALE GENOMIC DNA]</scope>
    <source>
        <strain evidence="7">A3/5</strain>
    </source>
</reference>
<dbReference type="Proteomes" id="UP000245910">
    <property type="component" value="Chromosome I"/>
</dbReference>
<dbReference type="Gene3D" id="3.40.50.200">
    <property type="entry name" value="Peptidase S8/S53 domain"/>
    <property type="match status" value="1"/>
</dbReference>
<keyword evidence="1" id="KW-0645">Protease</keyword>
<accession>A0A2L2T235</accession>
<feature type="domain" description="Peptidase S8/S53" evidence="5">
    <location>
        <begin position="804"/>
        <end position="1026"/>
    </location>
</feature>
<feature type="region of interest" description="Disordered" evidence="4">
    <location>
        <begin position="705"/>
        <end position="725"/>
    </location>
</feature>
<protein>
    <recommendedName>
        <fullName evidence="5">Peptidase S8/S53 domain-containing protein</fullName>
    </recommendedName>
</protein>
<dbReference type="InterPro" id="IPR000209">
    <property type="entry name" value="Peptidase_S8/S53_dom"/>
</dbReference>
<feature type="region of interest" description="Disordered" evidence="4">
    <location>
        <begin position="406"/>
        <end position="429"/>
    </location>
</feature>
<dbReference type="EMBL" id="LN649229">
    <property type="protein sequence ID" value="CEI63688.1"/>
    <property type="molecule type" value="Genomic_DNA"/>
</dbReference>
<evidence type="ECO:0000256" key="4">
    <source>
        <dbReference type="SAM" id="MobiDB-lite"/>
    </source>
</evidence>
<dbReference type="SUPFAM" id="SSF48403">
    <property type="entry name" value="Ankyrin repeat"/>
    <property type="match status" value="1"/>
</dbReference>
<dbReference type="OrthoDB" id="5093543at2759"/>
<evidence type="ECO:0000256" key="3">
    <source>
        <dbReference type="ARBA" id="ARBA00022825"/>
    </source>
</evidence>
<organism evidence="6 7">
    <name type="scientific">Fusarium venenatum</name>
    <dbReference type="NCBI Taxonomy" id="56646"/>
    <lineage>
        <taxon>Eukaryota</taxon>
        <taxon>Fungi</taxon>
        <taxon>Dikarya</taxon>
        <taxon>Ascomycota</taxon>
        <taxon>Pezizomycotina</taxon>
        <taxon>Sordariomycetes</taxon>
        <taxon>Hypocreomycetidae</taxon>
        <taxon>Hypocreales</taxon>
        <taxon>Nectriaceae</taxon>
        <taxon>Fusarium</taxon>
    </lineage>
</organism>
<dbReference type="InterPro" id="IPR036852">
    <property type="entry name" value="Peptidase_S8/S53_dom_sf"/>
</dbReference>
<dbReference type="Pfam" id="PF00082">
    <property type="entry name" value="Peptidase_S8"/>
    <property type="match status" value="1"/>
</dbReference>
<sequence>MPVDLDNGFQGFPGAGMDLAEDELDDDIYRNYHFQHPDPTWADRLEEAGEVIKTQREFTSHGQVDEFFRRFGDVTRQCNDHTGNILHMLVEVVKHNGLIPENVELLIRRLVDQAPDLISVPNKDKKTPILMAIRWCQDRLLEYMISTCVNHKNQPNGIECLNTALCYAHDGEETALHAAFGEKLNWKSLKMLMEHATNETLSIGDNMKKTPMHHAVQFQKCNQQRAALIDLLIQKDSVERLHKPKSTTTFLDICDRNGCSVFQEHEDTRSGWVQQMIRSRSLPKSAPDPPDLQRTGDRLLPRDLKSQTRGRESKTDAPTKVSRDRNGETSVRKVQALTATEERELLRQRMKEEEQARLKKDDFFVKDYKPIDNGEYGHRDSSPYRSGKKPDIDKSMQVKIVDPVRQTETAPNTGVRRTNTGRESDSGATEADQLVGAAQKEQKIRNHINNSNKILQKLKLYYMRTRNPEMVMFFLYGNNKNDIQTGFDYRGLPPQISWKDFKKRFGAGQSRGYKFDPVLQYATFPCVKVIDKPSPSEKEAFEKASDRSPSGRKDVKYFLDWLYEKGVRHIIKLSVEEPSDAEQEVHGDQNIQETLGKFVIEHLDWKKTDLDPETILHIGSQIEKSSCEGLNDHDPVVESQMRKLTLIWSGSNAVLRAWSDEDALPKMRFLQEVEIIRPLPHMICDSKEWIDNRIRDFERRLNKNRSSLGGELPSSSHEVPFDDSSSGHIRVKLVDPSTGTKQGVTPHGVQPTTFLASDKGINPHQWLRSVEEFASVMEPFWNSTVNRFLDMNQNMGTTERAEKPVTIALIDDGVDKFEIDQPNQILEGKSFDFDDERVNPPYLSAKRHGTTMARMILRVCPMAEIYPIRLKTFNDPNGNLTIHADYAARAIQAALDKKVDIISMSWTLPMENSQNADNPVRSVLQQAINGNVLMFCSAPDKGKFTGADYPSAPFPTKFFRIGAANADGTVFNWTPEDITFILPGVHVIEDQIRRKSSISTQGTVSQEHTGSSVATALGAGLAAMILYCLKASILGIKIANRNSDAIPAIPAERLKQIKQRDAMRGAFESLGSLTSHKFIQVWEELGKVTEILRNWERVESDPEASLKFMKEFIEEFGVKLANSVK</sequence>
<keyword evidence="2" id="KW-0378">Hydrolase</keyword>
<evidence type="ECO:0000313" key="6">
    <source>
        <dbReference type="EMBL" id="CEI63688.1"/>
    </source>
</evidence>
<name>A0A2L2T235_9HYPO</name>
<evidence type="ECO:0000256" key="1">
    <source>
        <dbReference type="ARBA" id="ARBA00022670"/>
    </source>
</evidence>
<dbReference type="Gene3D" id="1.25.40.20">
    <property type="entry name" value="Ankyrin repeat-containing domain"/>
    <property type="match status" value="1"/>
</dbReference>
<dbReference type="AlphaFoldDB" id="A0A2L2T235"/>
<dbReference type="CDD" id="cd07491">
    <property type="entry name" value="Peptidases_S8_7"/>
    <property type="match status" value="1"/>
</dbReference>
<dbReference type="GO" id="GO:0004252">
    <property type="term" value="F:serine-type endopeptidase activity"/>
    <property type="evidence" value="ECO:0007669"/>
    <property type="project" value="InterPro"/>
</dbReference>
<evidence type="ECO:0000256" key="2">
    <source>
        <dbReference type="ARBA" id="ARBA00022801"/>
    </source>
</evidence>
<dbReference type="GO" id="GO:0006508">
    <property type="term" value="P:proteolysis"/>
    <property type="evidence" value="ECO:0007669"/>
    <property type="project" value="UniProtKB-KW"/>
</dbReference>